<protein>
    <submittedName>
        <fullName evidence="3">Uncharacterized protein</fullName>
    </submittedName>
</protein>
<gene>
    <name evidence="3" type="ORF">E2C01_042288</name>
</gene>
<reference evidence="3 4" key="1">
    <citation type="submission" date="2019-05" db="EMBL/GenBank/DDBJ databases">
        <title>Another draft genome of Portunus trituberculatus and its Hox gene families provides insights of decapod evolution.</title>
        <authorList>
            <person name="Jeong J.-H."/>
            <person name="Song I."/>
            <person name="Kim S."/>
            <person name="Choi T."/>
            <person name="Kim D."/>
            <person name="Ryu S."/>
            <person name="Kim W."/>
        </authorList>
    </citation>
    <scope>NUCLEOTIDE SEQUENCE [LARGE SCALE GENOMIC DNA]</scope>
    <source>
        <tissue evidence="3">Muscle</tissue>
    </source>
</reference>
<keyword evidence="2" id="KW-1133">Transmembrane helix</keyword>
<dbReference type="AlphaFoldDB" id="A0A5B7FW33"/>
<keyword evidence="4" id="KW-1185">Reference proteome</keyword>
<accession>A0A5B7FW33</accession>
<evidence type="ECO:0000256" key="1">
    <source>
        <dbReference type="SAM" id="MobiDB-lite"/>
    </source>
</evidence>
<evidence type="ECO:0000313" key="4">
    <source>
        <dbReference type="Proteomes" id="UP000324222"/>
    </source>
</evidence>
<dbReference type="Proteomes" id="UP000324222">
    <property type="component" value="Unassembled WGS sequence"/>
</dbReference>
<feature type="region of interest" description="Disordered" evidence="1">
    <location>
        <begin position="46"/>
        <end position="87"/>
    </location>
</feature>
<name>A0A5B7FW33_PORTR</name>
<feature type="compositionally biased region" description="Pro residues" evidence="1">
    <location>
        <begin position="50"/>
        <end position="64"/>
    </location>
</feature>
<keyword evidence="2" id="KW-0472">Membrane</keyword>
<keyword evidence="2" id="KW-0812">Transmembrane</keyword>
<evidence type="ECO:0000256" key="2">
    <source>
        <dbReference type="SAM" id="Phobius"/>
    </source>
</evidence>
<proteinExistence type="predicted"/>
<feature type="transmembrane region" description="Helical" evidence="2">
    <location>
        <begin position="12"/>
        <end position="37"/>
    </location>
</feature>
<evidence type="ECO:0000313" key="3">
    <source>
        <dbReference type="EMBL" id="MPC48514.1"/>
    </source>
</evidence>
<sequence length="87" mass="9899">MSCTRVMRVMRVMQVVVVTVVKLVKVLAINVVVTFVFGEGDFNHHHHHFLPPPPQHTPVAPAPIQPRHKHPPQSPHTTHFNHHLSPH</sequence>
<dbReference type="EMBL" id="VSRR010008324">
    <property type="protein sequence ID" value="MPC48514.1"/>
    <property type="molecule type" value="Genomic_DNA"/>
</dbReference>
<organism evidence="3 4">
    <name type="scientific">Portunus trituberculatus</name>
    <name type="common">Swimming crab</name>
    <name type="synonym">Neptunus trituberculatus</name>
    <dbReference type="NCBI Taxonomy" id="210409"/>
    <lineage>
        <taxon>Eukaryota</taxon>
        <taxon>Metazoa</taxon>
        <taxon>Ecdysozoa</taxon>
        <taxon>Arthropoda</taxon>
        <taxon>Crustacea</taxon>
        <taxon>Multicrustacea</taxon>
        <taxon>Malacostraca</taxon>
        <taxon>Eumalacostraca</taxon>
        <taxon>Eucarida</taxon>
        <taxon>Decapoda</taxon>
        <taxon>Pleocyemata</taxon>
        <taxon>Brachyura</taxon>
        <taxon>Eubrachyura</taxon>
        <taxon>Portunoidea</taxon>
        <taxon>Portunidae</taxon>
        <taxon>Portuninae</taxon>
        <taxon>Portunus</taxon>
    </lineage>
</organism>
<comment type="caution">
    <text evidence="3">The sequence shown here is derived from an EMBL/GenBank/DDBJ whole genome shotgun (WGS) entry which is preliminary data.</text>
</comment>